<evidence type="ECO:0000256" key="3">
    <source>
        <dbReference type="ARBA" id="ARBA00022989"/>
    </source>
</evidence>
<organism evidence="8 9">
    <name type="scientific">Chondromyces apiculatus DSM 436</name>
    <dbReference type="NCBI Taxonomy" id="1192034"/>
    <lineage>
        <taxon>Bacteria</taxon>
        <taxon>Pseudomonadati</taxon>
        <taxon>Myxococcota</taxon>
        <taxon>Polyangia</taxon>
        <taxon>Polyangiales</taxon>
        <taxon>Polyangiaceae</taxon>
        <taxon>Chondromyces</taxon>
    </lineage>
</organism>
<dbReference type="InterPro" id="IPR036465">
    <property type="entry name" value="vWFA_dom_sf"/>
</dbReference>
<evidence type="ECO:0000256" key="6">
    <source>
        <dbReference type="SAM" id="Phobius"/>
    </source>
</evidence>
<dbReference type="InterPro" id="IPR002035">
    <property type="entry name" value="VWF_A"/>
</dbReference>
<reference evidence="8 9" key="1">
    <citation type="submission" date="2013-05" db="EMBL/GenBank/DDBJ databases">
        <title>Genome assembly of Chondromyces apiculatus DSM 436.</title>
        <authorList>
            <person name="Sharma G."/>
            <person name="Khatri I."/>
            <person name="Kaur C."/>
            <person name="Mayilraj S."/>
            <person name="Subramanian S."/>
        </authorList>
    </citation>
    <scope>NUCLEOTIDE SEQUENCE [LARGE SCALE GENOMIC DNA]</scope>
    <source>
        <strain evidence="8 9">DSM 436</strain>
    </source>
</reference>
<accession>A0A017T7B9</accession>
<dbReference type="eggNOG" id="COG2304">
    <property type="taxonomic scope" value="Bacteria"/>
</dbReference>
<dbReference type="PANTHER" id="PTHR22550">
    <property type="entry name" value="SPORE GERMINATION PROTEIN"/>
    <property type="match status" value="1"/>
</dbReference>
<keyword evidence="2 6" id="KW-0812">Transmembrane</keyword>
<feature type="region of interest" description="Disordered" evidence="5">
    <location>
        <begin position="337"/>
        <end position="374"/>
    </location>
</feature>
<dbReference type="RefSeq" id="WP_044244066.1">
    <property type="nucleotide sequence ID" value="NZ_ASRX01000033.1"/>
</dbReference>
<dbReference type="EMBL" id="ASRX01000033">
    <property type="protein sequence ID" value="EYF04481.1"/>
    <property type="molecule type" value="Genomic_DNA"/>
</dbReference>
<name>A0A017T7B9_9BACT</name>
<evidence type="ECO:0000256" key="5">
    <source>
        <dbReference type="SAM" id="MobiDB-lite"/>
    </source>
</evidence>
<evidence type="ECO:0000313" key="8">
    <source>
        <dbReference type="EMBL" id="EYF04481.1"/>
    </source>
</evidence>
<dbReference type="AlphaFoldDB" id="A0A017T7B9"/>
<dbReference type="PANTHER" id="PTHR22550:SF5">
    <property type="entry name" value="LEUCINE ZIPPER PROTEIN 4"/>
    <property type="match status" value="1"/>
</dbReference>
<dbReference type="Pfam" id="PF13519">
    <property type="entry name" value="VWA_2"/>
    <property type="match status" value="1"/>
</dbReference>
<evidence type="ECO:0000256" key="1">
    <source>
        <dbReference type="ARBA" id="ARBA00022475"/>
    </source>
</evidence>
<dbReference type="SUPFAM" id="SSF53300">
    <property type="entry name" value="vWA-like"/>
    <property type="match status" value="1"/>
</dbReference>
<sequence length="374" mass="40275">MIFATPYWLFGTALAALVGVLLVLGGFGAARSVKRFGDPDRVRALVTSDPAKRRAWKGVLLVLATALAFVAAARPQYGKGTRLVPATNVDVVVVLDYSKSMYARDVEPSRIFRAKVEVARLIKDLEGARFAAVAFAGEPMSFPLTADGAAIAQFLRQLDPNDMPVGGTAIARALEAARDLLKNDPKSKDHKRIILLITDGEDLEGAPAAVAQSAGAEGTTIHVVQIGGRTPEPIPEISEDGRIVGWRKDRRGEPLTTALTVEGEAQLASIAQATPGGKLVRAEKGSTGIEDIAAELRRQMTNEYAERVETVYADVYFYPLGLAIALLIAEVFVTDGPRRRFTPRRPPPARRRRDAFLGARGTDDKPAEVDRAVA</sequence>
<keyword evidence="4 6" id="KW-0472">Membrane</keyword>
<feature type="transmembrane region" description="Helical" evidence="6">
    <location>
        <begin position="6"/>
        <end position="33"/>
    </location>
</feature>
<dbReference type="Proteomes" id="UP000019678">
    <property type="component" value="Unassembled WGS sequence"/>
</dbReference>
<gene>
    <name evidence="8" type="ORF">CAP_4449</name>
</gene>
<comment type="caution">
    <text evidence="8">The sequence shown here is derived from an EMBL/GenBank/DDBJ whole genome shotgun (WGS) entry which is preliminary data.</text>
</comment>
<feature type="compositionally biased region" description="Basic residues" evidence="5">
    <location>
        <begin position="339"/>
        <end position="353"/>
    </location>
</feature>
<feature type="domain" description="VWFA" evidence="7">
    <location>
        <begin position="90"/>
        <end position="296"/>
    </location>
</feature>
<evidence type="ECO:0000313" key="9">
    <source>
        <dbReference type="Proteomes" id="UP000019678"/>
    </source>
</evidence>
<keyword evidence="1" id="KW-1003">Cell membrane</keyword>
<evidence type="ECO:0000256" key="2">
    <source>
        <dbReference type="ARBA" id="ARBA00022692"/>
    </source>
</evidence>
<feature type="transmembrane region" description="Helical" evidence="6">
    <location>
        <begin position="54"/>
        <end position="73"/>
    </location>
</feature>
<dbReference type="Gene3D" id="3.40.50.410">
    <property type="entry name" value="von Willebrand factor, type A domain"/>
    <property type="match status" value="1"/>
</dbReference>
<feature type="compositionally biased region" description="Basic and acidic residues" evidence="5">
    <location>
        <begin position="361"/>
        <end position="374"/>
    </location>
</feature>
<dbReference type="OrthoDB" id="9807628at2"/>
<dbReference type="SMART" id="SM00327">
    <property type="entry name" value="VWA"/>
    <property type="match status" value="1"/>
</dbReference>
<evidence type="ECO:0000256" key="4">
    <source>
        <dbReference type="ARBA" id="ARBA00023136"/>
    </source>
</evidence>
<dbReference type="STRING" id="1192034.CAP_4449"/>
<keyword evidence="3 6" id="KW-1133">Transmembrane helix</keyword>
<feature type="transmembrane region" description="Helical" evidence="6">
    <location>
        <begin position="315"/>
        <end position="334"/>
    </location>
</feature>
<keyword evidence="9" id="KW-1185">Reference proteome</keyword>
<protein>
    <submittedName>
        <fullName evidence="8">BatB</fullName>
    </submittedName>
</protein>
<proteinExistence type="predicted"/>
<evidence type="ECO:0000259" key="7">
    <source>
        <dbReference type="PROSITE" id="PS50234"/>
    </source>
</evidence>
<dbReference type="PROSITE" id="PS50234">
    <property type="entry name" value="VWFA"/>
    <property type="match status" value="1"/>
</dbReference>
<dbReference type="InterPro" id="IPR050768">
    <property type="entry name" value="UPF0353/GerABKA_families"/>
</dbReference>